<dbReference type="AlphaFoldDB" id="I4EIJ7"/>
<organism evidence="2 3">
    <name type="scientific">Nitrolancea hollandica Lb</name>
    <dbReference type="NCBI Taxonomy" id="1129897"/>
    <lineage>
        <taxon>Bacteria</taxon>
        <taxon>Pseudomonadati</taxon>
        <taxon>Thermomicrobiota</taxon>
        <taxon>Thermomicrobia</taxon>
        <taxon>Sphaerobacterales</taxon>
        <taxon>Sphaerobacterineae</taxon>
        <taxon>Sphaerobacteraceae</taxon>
        <taxon>Nitrolancea</taxon>
    </lineage>
</organism>
<keyword evidence="1" id="KW-0472">Membrane</keyword>
<keyword evidence="1" id="KW-1133">Transmembrane helix</keyword>
<feature type="transmembrane region" description="Helical" evidence="1">
    <location>
        <begin position="12"/>
        <end position="31"/>
    </location>
</feature>
<proteinExistence type="predicted"/>
<protein>
    <recommendedName>
        <fullName evidence="4">ABC transporter permease</fullName>
    </recommendedName>
</protein>
<gene>
    <name evidence="2" type="ORF">NITHO_3510014</name>
</gene>
<keyword evidence="1" id="KW-0812">Transmembrane</keyword>
<keyword evidence="3" id="KW-1185">Reference proteome</keyword>
<reference evidence="2 3" key="1">
    <citation type="journal article" date="2012" name="ISME J.">
        <title>Nitrification expanded: discovery, physiology and genomics of a nitrite-oxidizing bacterium from the phylum Chloroflexi.</title>
        <authorList>
            <person name="Sorokin D.Y."/>
            <person name="Lucker S."/>
            <person name="Vejmelkova D."/>
            <person name="Kostrikina N.A."/>
            <person name="Kleerebezem R."/>
            <person name="Rijpstra W.I."/>
            <person name="Damste J.S."/>
            <person name="Le Paslier D."/>
            <person name="Muyzer G."/>
            <person name="Wagner M."/>
            <person name="van Loosdrecht M.C."/>
            <person name="Daims H."/>
        </authorList>
    </citation>
    <scope>NUCLEOTIDE SEQUENCE [LARGE SCALE GENOMIC DNA]</scope>
    <source>
        <strain evidence="3">none</strain>
    </source>
</reference>
<sequence length="74" mass="7936">MRLFTLYLRSRRAGFAAVGLITVAILGWIGADWLLPMARFAGTPEELIALGEISGIGDSPLERGYSAVLMGARV</sequence>
<accession>I4EIJ7</accession>
<comment type="caution">
    <text evidence="2">The sequence shown here is derived from an EMBL/GenBank/DDBJ whole genome shotgun (WGS) entry which is preliminary data.</text>
</comment>
<name>I4EIJ7_9BACT</name>
<evidence type="ECO:0000313" key="2">
    <source>
        <dbReference type="EMBL" id="CCF84509.1"/>
    </source>
</evidence>
<dbReference type="Proteomes" id="UP000004221">
    <property type="component" value="Unassembled WGS sequence"/>
</dbReference>
<dbReference type="EMBL" id="CAGS01000281">
    <property type="protein sequence ID" value="CCF84509.1"/>
    <property type="molecule type" value="Genomic_DNA"/>
</dbReference>
<evidence type="ECO:0008006" key="4">
    <source>
        <dbReference type="Google" id="ProtNLM"/>
    </source>
</evidence>
<evidence type="ECO:0000313" key="3">
    <source>
        <dbReference type="Proteomes" id="UP000004221"/>
    </source>
</evidence>
<evidence type="ECO:0000256" key="1">
    <source>
        <dbReference type="SAM" id="Phobius"/>
    </source>
</evidence>